<dbReference type="PANTHER" id="PTHR12718:SF2">
    <property type="entry name" value="SPLICEOSOME-ASSOCIATED PROTEIN CWC15 HOMOLOG"/>
    <property type="match status" value="1"/>
</dbReference>
<feature type="compositionally biased region" description="Basic and acidic residues" evidence="5">
    <location>
        <begin position="133"/>
        <end position="142"/>
    </location>
</feature>
<reference evidence="7" key="1">
    <citation type="journal article" date="2018" name="Nat. Microbiol.">
        <title>Leveraging single-cell genomics to expand the fungal tree of life.</title>
        <authorList>
            <person name="Ahrendt S.R."/>
            <person name="Quandt C.A."/>
            <person name="Ciobanu D."/>
            <person name="Clum A."/>
            <person name="Salamov A."/>
            <person name="Andreopoulos B."/>
            <person name="Cheng J.F."/>
            <person name="Woyke T."/>
            <person name="Pelin A."/>
            <person name="Henrissat B."/>
            <person name="Reynolds N.K."/>
            <person name="Benny G.L."/>
            <person name="Smith M.E."/>
            <person name="James T.Y."/>
            <person name="Grigoriev I.V."/>
        </authorList>
    </citation>
    <scope>NUCLEOTIDE SEQUENCE [LARGE SCALE GENOMIC DNA]</scope>
    <source>
        <strain evidence="7">Benny S71-1</strain>
    </source>
</reference>
<gene>
    <name evidence="6" type="ORF">SYNPS1DRAFT_24128</name>
</gene>
<evidence type="ECO:0000256" key="3">
    <source>
        <dbReference type="ARBA" id="ARBA00022664"/>
    </source>
</evidence>
<name>A0A4P9YWU2_9FUNG</name>
<evidence type="ECO:0000256" key="4">
    <source>
        <dbReference type="ARBA" id="ARBA00023187"/>
    </source>
</evidence>
<comment type="similarity">
    <text evidence="2">Belongs to the CWC15 family.</text>
</comment>
<dbReference type="GO" id="GO:0003723">
    <property type="term" value="F:RNA binding"/>
    <property type="evidence" value="ECO:0007669"/>
    <property type="project" value="TreeGrafter"/>
</dbReference>
<organism evidence="6 7">
    <name type="scientific">Syncephalis pseudoplumigaleata</name>
    <dbReference type="NCBI Taxonomy" id="1712513"/>
    <lineage>
        <taxon>Eukaryota</taxon>
        <taxon>Fungi</taxon>
        <taxon>Fungi incertae sedis</taxon>
        <taxon>Zoopagomycota</taxon>
        <taxon>Zoopagomycotina</taxon>
        <taxon>Zoopagomycetes</taxon>
        <taxon>Zoopagales</taxon>
        <taxon>Piptocephalidaceae</taxon>
        <taxon>Syncephalis</taxon>
    </lineage>
</organism>
<protein>
    <submittedName>
        <fullName evidence="6">Pre-mRNA-splicing factor Cwf15/Cwc15</fullName>
    </submittedName>
</protein>
<sequence length="216" mass="25246">MTTAHRPTFDPARGKDNKAPTLSVSAQALPAHTKLKYRTLDTRANEKDLLREELLRAERKHYGKSLDDEDIDEEISNRYAQDARAITSSGIAALDDEQRRKLMEQARKLDADDDEDDDREELLRELEKIKRERAEEKARQEAEAAEEEERQRGEQVLGGNPLLNLGKHDFTVKRRWDDDVVFKNQAKGVDDKPKKRFINDLIRSDFHRKFMDKYVR</sequence>
<evidence type="ECO:0000313" key="6">
    <source>
        <dbReference type="EMBL" id="RKP23791.1"/>
    </source>
</evidence>
<feature type="region of interest" description="Disordered" evidence="5">
    <location>
        <begin position="133"/>
        <end position="161"/>
    </location>
</feature>
<evidence type="ECO:0000256" key="2">
    <source>
        <dbReference type="ARBA" id="ARBA00006644"/>
    </source>
</evidence>
<feature type="region of interest" description="Disordered" evidence="5">
    <location>
        <begin position="1"/>
        <end position="21"/>
    </location>
</feature>
<dbReference type="Pfam" id="PF04889">
    <property type="entry name" value="Cwf_Cwc_15"/>
    <property type="match status" value="1"/>
</dbReference>
<proteinExistence type="inferred from homology"/>
<evidence type="ECO:0000256" key="5">
    <source>
        <dbReference type="SAM" id="MobiDB-lite"/>
    </source>
</evidence>
<dbReference type="EMBL" id="KZ990683">
    <property type="protein sequence ID" value="RKP23791.1"/>
    <property type="molecule type" value="Genomic_DNA"/>
</dbReference>
<dbReference type="GO" id="GO:0071013">
    <property type="term" value="C:catalytic step 2 spliceosome"/>
    <property type="evidence" value="ECO:0007669"/>
    <property type="project" value="TreeGrafter"/>
</dbReference>
<keyword evidence="3" id="KW-0507">mRNA processing</keyword>
<dbReference type="AlphaFoldDB" id="A0A4P9YWU2"/>
<keyword evidence="7" id="KW-1185">Reference proteome</keyword>
<dbReference type="GO" id="GO:0045292">
    <property type="term" value="P:mRNA cis splicing, via spliceosome"/>
    <property type="evidence" value="ECO:0007669"/>
    <property type="project" value="TreeGrafter"/>
</dbReference>
<keyword evidence="4" id="KW-0508">mRNA splicing</keyword>
<evidence type="ECO:0000256" key="1">
    <source>
        <dbReference type="ARBA" id="ARBA00003777"/>
    </source>
</evidence>
<accession>A0A4P9YWU2</accession>
<evidence type="ECO:0000313" key="7">
    <source>
        <dbReference type="Proteomes" id="UP000278143"/>
    </source>
</evidence>
<dbReference type="OrthoDB" id="30179at2759"/>
<comment type="function">
    <text evidence="1">Involved in pre-mRNA splicing.</text>
</comment>
<dbReference type="InterPro" id="IPR006973">
    <property type="entry name" value="Cwf_Cwc_15"/>
</dbReference>
<dbReference type="Proteomes" id="UP000278143">
    <property type="component" value="Unassembled WGS sequence"/>
</dbReference>
<dbReference type="PANTHER" id="PTHR12718">
    <property type="entry name" value="CELL CYCLE CONTROL PROTEIN CWF15"/>
    <property type="match status" value="1"/>
</dbReference>